<reference evidence="2" key="1">
    <citation type="submission" date="2019-12" db="EMBL/GenBank/DDBJ databases">
        <title>Genome sequencing and annotation of Brassica cretica.</title>
        <authorList>
            <person name="Studholme D.J."/>
            <person name="Sarris P."/>
        </authorList>
    </citation>
    <scope>NUCLEOTIDE SEQUENCE</scope>
    <source>
        <strain evidence="2">PFS-109/04</strain>
        <tissue evidence="2">Leaf</tissue>
    </source>
</reference>
<dbReference type="AlphaFoldDB" id="A0A8S9Q5T3"/>
<name>A0A8S9Q5T3_BRACR</name>
<evidence type="ECO:0000256" key="1">
    <source>
        <dbReference type="SAM" id="MobiDB-lite"/>
    </source>
</evidence>
<organism evidence="2 3">
    <name type="scientific">Brassica cretica</name>
    <name type="common">Mustard</name>
    <dbReference type="NCBI Taxonomy" id="69181"/>
    <lineage>
        <taxon>Eukaryota</taxon>
        <taxon>Viridiplantae</taxon>
        <taxon>Streptophyta</taxon>
        <taxon>Embryophyta</taxon>
        <taxon>Tracheophyta</taxon>
        <taxon>Spermatophyta</taxon>
        <taxon>Magnoliopsida</taxon>
        <taxon>eudicotyledons</taxon>
        <taxon>Gunneridae</taxon>
        <taxon>Pentapetalae</taxon>
        <taxon>rosids</taxon>
        <taxon>malvids</taxon>
        <taxon>Brassicales</taxon>
        <taxon>Brassicaceae</taxon>
        <taxon>Brassiceae</taxon>
        <taxon>Brassica</taxon>
    </lineage>
</organism>
<evidence type="ECO:0000313" key="2">
    <source>
        <dbReference type="EMBL" id="KAF3536331.1"/>
    </source>
</evidence>
<gene>
    <name evidence="2" type="ORF">F2Q69_00021920</name>
</gene>
<comment type="caution">
    <text evidence="2">The sequence shown here is derived from an EMBL/GenBank/DDBJ whole genome shotgun (WGS) entry which is preliminary data.</text>
</comment>
<accession>A0A8S9Q5T3</accession>
<feature type="region of interest" description="Disordered" evidence="1">
    <location>
        <begin position="37"/>
        <end position="65"/>
    </location>
</feature>
<evidence type="ECO:0000313" key="3">
    <source>
        <dbReference type="Proteomes" id="UP000712600"/>
    </source>
</evidence>
<protein>
    <submittedName>
        <fullName evidence="2">Uncharacterized protein</fullName>
    </submittedName>
</protein>
<sequence length="65" mass="7101">MDNGEHATTFDMSKFWNKLPGHDCNDKGSTSLAKLLNRAGGHSNSSDMLPELQDLLHSKGAKQNC</sequence>
<proteinExistence type="predicted"/>
<dbReference type="Proteomes" id="UP000712600">
    <property type="component" value="Unassembled WGS sequence"/>
</dbReference>
<dbReference type="EMBL" id="QGKX02001290">
    <property type="protein sequence ID" value="KAF3536331.1"/>
    <property type="molecule type" value="Genomic_DNA"/>
</dbReference>